<evidence type="ECO:0000313" key="2">
    <source>
        <dbReference type="EMBL" id="PPQ70576.1"/>
    </source>
</evidence>
<name>A0A409VWD6_9AGAR</name>
<dbReference type="AlphaFoldDB" id="A0A409VWD6"/>
<feature type="compositionally biased region" description="Basic and acidic residues" evidence="1">
    <location>
        <begin position="57"/>
        <end position="72"/>
    </location>
</feature>
<evidence type="ECO:0000313" key="3">
    <source>
        <dbReference type="Proteomes" id="UP000284706"/>
    </source>
</evidence>
<keyword evidence="3" id="KW-1185">Reference proteome</keyword>
<dbReference type="InParanoid" id="A0A409VWD6"/>
<reference evidence="2 3" key="1">
    <citation type="journal article" date="2018" name="Evol. Lett.">
        <title>Horizontal gene cluster transfer increased hallucinogenic mushroom diversity.</title>
        <authorList>
            <person name="Reynolds H.T."/>
            <person name="Vijayakumar V."/>
            <person name="Gluck-Thaler E."/>
            <person name="Korotkin H.B."/>
            <person name="Matheny P.B."/>
            <person name="Slot J.C."/>
        </authorList>
    </citation>
    <scope>NUCLEOTIDE SEQUENCE [LARGE SCALE GENOMIC DNA]</scope>
    <source>
        <strain evidence="2 3">SRW20</strain>
    </source>
</reference>
<protein>
    <submittedName>
        <fullName evidence="2">Uncharacterized protein</fullName>
    </submittedName>
</protein>
<proteinExistence type="predicted"/>
<feature type="region of interest" description="Disordered" evidence="1">
    <location>
        <begin position="52"/>
        <end position="72"/>
    </location>
</feature>
<organism evidence="2 3">
    <name type="scientific">Gymnopilus dilepis</name>
    <dbReference type="NCBI Taxonomy" id="231916"/>
    <lineage>
        <taxon>Eukaryota</taxon>
        <taxon>Fungi</taxon>
        <taxon>Dikarya</taxon>
        <taxon>Basidiomycota</taxon>
        <taxon>Agaricomycotina</taxon>
        <taxon>Agaricomycetes</taxon>
        <taxon>Agaricomycetidae</taxon>
        <taxon>Agaricales</taxon>
        <taxon>Agaricineae</taxon>
        <taxon>Hymenogastraceae</taxon>
        <taxon>Gymnopilus</taxon>
    </lineage>
</organism>
<gene>
    <name evidence="2" type="ORF">CVT26_013189</name>
</gene>
<dbReference type="EMBL" id="NHYE01005536">
    <property type="protein sequence ID" value="PPQ70576.1"/>
    <property type="molecule type" value="Genomic_DNA"/>
</dbReference>
<dbReference type="Proteomes" id="UP000284706">
    <property type="component" value="Unassembled WGS sequence"/>
</dbReference>
<evidence type="ECO:0000256" key="1">
    <source>
        <dbReference type="SAM" id="MobiDB-lite"/>
    </source>
</evidence>
<comment type="caution">
    <text evidence="2">The sequence shown here is derived from an EMBL/GenBank/DDBJ whole genome shotgun (WGS) entry which is preliminary data.</text>
</comment>
<sequence>MKSGSAPRRKAEYEIEKSTRVNVTAIEQSDYWQGNATISEVIGAQPTIKDGITAAARRAESGDSRQGNREKR</sequence>
<accession>A0A409VWD6</accession>